<name>Q8NIR0_NEUCS</name>
<dbReference type="PANTHER" id="PTHR37534:SF20">
    <property type="entry name" value="PRO1A C6 ZINK-FINGER PROTEIN"/>
    <property type="match status" value="1"/>
</dbReference>
<feature type="compositionally biased region" description="Basic and acidic residues" evidence="7">
    <location>
        <begin position="92"/>
        <end position="104"/>
    </location>
</feature>
<dbReference type="GO" id="GO:0000981">
    <property type="term" value="F:DNA-binding transcription factor activity, RNA polymerase II-specific"/>
    <property type="evidence" value="ECO:0007669"/>
    <property type="project" value="InterPro"/>
</dbReference>
<dbReference type="GO" id="GO:0008270">
    <property type="term" value="F:zinc ion binding"/>
    <property type="evidence" value="ECO:0007669"/>
    <property type="project" value="InterPro"/>
</dbReference>
<feature type="region of interest" description="Disordered" evidence="7">
    <location>
        <begin position="229"/>
        <end position="264"/>
    </location>
</feature>
<dbReference type="Pfam" id="PF00172">
    <property type="entry name" value="Zn_clus"/>
    <property type="match status" value="1"/>
</dbReference>
<organism evidence="9">
    <name type="scientific">Neurospora crassa</name>
    <dbReference type="NCBI Taxonomy" id="5141"/>
    <lineage>
        <taxon>Eukaryota</taxon>
        <taxon>Fungi</taxon>
        <taxon>Dikarya</taxon>
        <taxon>Ascomycota</taxon>
        <taxon>Pezizomycotina</taxon>
        <taxon>Sordariomycetes</taxon>
        <taxon>Sordariomycetidae</taxon>
        <taxon>Sordariales</taxon>
        <taxon>Sordariaceae</taxon>
        <taxon>Neurospora</taxon>
    </lineage>
</organism>
<protein>
    <submittedName>
        <fullName evidence="9">PRO1A C6 Zink-finger protein</fullName>
    </submittedName>
</protein>
<dbReference type="PROSITE" id="PS50048">
    <property type="entry name" value="ZN2_CY6_FUNGAL_2"/>
    <property type="match status" value="1"/>
</dbReference>
<gene>
    <name evidence="9" type="primary">pro1a</name>
</gene>
<evidence type="ECO:0000256" key="4">
    <source>
        <dbReference type="ARBA" id="ARBA00023125"/>
    </source>
</evidence>
<dbReference type="GO" id="GO:0003677">
    <property type="term" value="F:DNA binding"/>
    <property type="evidence" value="ECO:0007669"/>
    <property type="project" value="UniProtKB-KW"/>
</dbReference>
<keyword evidence="3" id="KW-0805">Transcription regulation</keyword>
<dbReference type="PROSITE" id="PS00463">
    <property type="entry name" value="ZN2_CY6_FUNGAL_1"/>
    <property type="match status" value="1"/>
</dbReference>
<dbReference type="Pfam" id="PF11951">
    <property type="entry name" value="Fungal_trans_2"/>
    <property type="match status" value="1"/>
</dbReference>
<dbReference type="EMBL" id="AJ318498">
    <property type="protein sequence ID" value="CAC86433.1"/>
    <property type="molecule type" value="Genomic_DNA"/>
</dbReference>
<evidence type="ECO:0000313" key="9">
    <source>
        <dbReference type="EMBL" id="CAC86433.1"/>
    </source>
</evidence>
<dbReference type="PANTHER" id="PTHR37534">
    <property type="entry name" value="TRANSCRIPTIONAL ACTIVATOR PROTEIN UGA3"/>
    <property type="match status" value="1"/>
</dbReference>
<evidence type="ECO:0000256" key="3">
    <source>
        <dbReference type="ARBA" id="ARBA00023015"/>
    </source>
</evidence>
<dbReference type="SUPFAM" id="SSF57701">
    <property type="entry name" value="Zn2/Cys6 DNA-binding domain"/>
    <property type="match status" value="1"/>
</dbReference>
<dbReference type="SMART" id="SM00066">
    <property type="entry name" value="GAL4"/>
    <property type="match status" value="1"/>
</dbReference>
<evidence type="ECO:0000256" key="5">
    <source>
        <dbReference type="ARBA" id="ARBA00023163"/>
    </source>
</evidence>
<proteinExistence type="predicted"/>
<dbReference type="GO" id="GO:0005634">
    <property type="term" value="C:nucleus"/>
    <property type="evidence" value="ECO:0007669"/>
    <property type="project" value="UniProtKB-SubCell"/>
</dbReference>
<feature type="compositionally biased region" description="Low complexity" evidence="7">
    <location>
        <begin position="117"/>
        <end position="135"/>
    </location>
</feature>
<evidence type="ECO:0000256" key="7">
    <source>
        <dbReference type="SAM" id="MobiDB-lite"/>
    </source>
</evidence>
<accession>Q8NIR0</accession>
<dbReference type="InterPro" id="IPR001138">
    <property type="entry name" value="Zn2Cys6_DnaBD"/>
</dbReference>
<feature type="domain" description="Zn(2)-C6 fungal-type" evidence="8">
    <location>
        <begin position="55"/>
        <end position="83"/>
    </location>
</feature>
<dbReference type="VEuPathDB" id="FungiDB:NCU05767"/>
<keyword evidence="6" id="KW-0539">Nucleus</keyword>
<dbReference type="InterPro" id="IPR036864">
    <property type="entry name" value="Zn2-C6_fun-type_DNA-bd_sf"/>
</dbReference>
<comment type="subcellular location">
    <subcellularLocation>
        <location evidence="1">Nucleus</location>
    </subcellularLocation>
</comment>
<evidence type="ECO:0000256" key="2">
    <source>
        <dbReference type="ARBA" id="ARBA00022833"/>
    </source>
</evidence>
<keyword evidence="5" id="KW-0804">Transcription</keyword>
<keyword evidence="2" id="KW-0862">Zinc</keyword>
<dbReference type="AlphaFoldDB" id="Q8NIR0"/>
<keyword evidence="4" id="KW-0238">DNA-binding</keyword>
<feature type="region of interest" description="Disordered" evidence="7">
    <location>
        <begin position="92"/>
        <end position="152"/>
    </location>
</feature>
<sequence>MSTTNQCFDVDPTTFHSVLLGPSMLKQERVLLRLTLPINIPVLKPVGLEVRSKSGCWTCRLRRKKCLEGGPPCSNCESRGIFCHGYGPKPNWKDRGDREREEANRLQLQTRRRRRSTATQSHASNPSVSESSTSSRGTIDIGSPPIPAAESPSLSPFLSSDFSFALSPSSGHERNTGIEFEFLDALTIAPDSLTASYNDDIWASHGQTDAALVEISPLDPTTALQRLPEVSEHSKQPSEVPTPLSLSCLGSDNGTGSGMHGPPTSENDIELVMHFIGETCPLQHGSYRSSSATQRSWALFLLMRSPTFYHASLSMSAYHMSLTLAGHSDARATAVNDYQSHRMQALDSFCELMDVNRQRSGGVFGESLICAVQLALLEALGKNMQSCHSYLSSAVQILLDDLRQASLTPDSGINKSSIAQPQQQQLPLGLPLGTSSPVPPGPSPMEQTALSFFRAILIWNDILSSSSLKKIPSAAASYRDLLTSSPSFCVSFQSTTGCEPWILVAIMDATALEVWKRDQENQGNLSIRELVNRASKLENIVEEGIKRLGGGSSNNGLQSLVFSYALLTHLHSIVSGPLASVPEISESIERSLAVWKRIPESISPRSLAWPYCVCASLATREQREVFRELLIPDRLSSVDSTLGSLRELKAVVEECWRLVDGVRTGSGFMSVESNGGGRDRLLSTSSVKVDWREVMQRSNLGLLFT</sequence>
<dbReference type="Gene3D" id="4.10.240.10">
    <property type="entry name" value="Zn(2)-C6 fungal-type DNA-binding domain"/>
    <property type="match status" value="1"/>
</dbReference>
<dbReference type="InterPro" id="IPR021858">
    <property type="entry name" value="Fun_TF"/>
</dbReference>
<evidence type="ECO:0000259" key="8">
    <source>
        <dbReference type="PROSITE" id="PS50048"/>
    </source>
</evidence>
<reference evidence="9" key="1">
    <citation type="journal article" date="2002" name="Fungal Genet. Biol.">
        <title>Functional analysis of the C6 zinc finger gene pro1 involved in fungal sexual development.</title>
        <authorList>
            <person name="Masloff S."/>
            <person name="Jacobsen S."/>
            <person name="Poggeler S."/>
            <person name="Kuck U."/>
        </authorList>
    </citation>
    <scope>NUCLEOTIDE SEQUENCE</scope>
    <source>
        <strain evidence="9">OR74A</strain>
    </source>
</reference>
<dbReference type="CDD" id="cd00067">
    <property type="entry name" value="GAL4"/>
    <property type="match status" value="1"/>
</dbReference>
<evidence type="ECO:0000256" key="6">
    <source>
        <dbReference type="ARBA" id="ARBA00023242"/>
    </source>
</evidence>
<evidence type="ECO:0000256" key="1">
    <source>
        <dbReference type="ARBA" id="ARBA00004123"/>
    </source>
</evidence>